<sequence>MDNDSNFSGNSSSRIHNLIEDLGDESFETRNEALMTLKAMLPASESSISSNLVEIISGHGDDGAGSNTSFVNKGAIELFQGMTELGLEPLVNELLRKGDVYARRVAVDALGRTGRMAVLPYLIASMNDDDMYVRWQAAKGLGRYAGSNDARDALLGGIDDTEPYVRKRVARSLESFGGIGPKDEKIEGPMEDDGEGDIDGDGIKDSDDEEPRIANNEEIDYNAMTVPQLKKALKEK</sequence>
<evidence type="ECO:0000313" key="2">
    <source>
        <dbReference type="EMBL" id="SVB23427.1"/>
    </source>
</evidence>
<dbReference type="InterPro" id="IPR004155">
    <property type="entry name" value="PBS_lyase_HEAT"/>
</dbReference>
<dbReference type="SUPFAM" id="SSF48371">
    <property type="entry name" value="ARM repeat"/>
    <property type="match status" value="1"/>
</dbReference>
<dbReference type="InterPro" id="IPR016024">
    <property type="entry name" value="ARM-type_fold"/>
</dbReference>
<dbReference type="Gene3D" id="1.25.10.10">
    <property type="entry name" value="Leucine-rich Repeat Variant"/>
    <property type="match status" value="1"/>
</dbReference>
<evidence type="ECO:0000256" key="1">
    <source>
        <dbReference type="SAM" id="MobiDB-lite"/>
    </source>
</evidence>
<evidence type="ECO:0008006" key="3">
    <source>
        <dbReference type="Google" id="ProtNLM"/>
    </source>
</evidence>
<accession>A0A382CDN3</accession>
<feature type="non-terminal residue" evidence="2">
    <location>
        <position position="236"/>
    </location>
</feature>
<feature type="compositionally biased region" description="Acidic residues" evidence="1">
    <location>
        <begin position="189"/>
        <end position="210"/>
    </location>
</feature>
<reference evidence="2" key="1">
    <citation type="submission" date="2018-05" db="EMBL/GenBank/DDBJ databases">
        <authorList>
            <person name="Lanie J.A."/>
            <person name="Ng W.-L."/>
            <person name="Kazmierczak K.M."/>
            <person name="Andrzejewski T.M."/>
            <person name="Davidsen T.M."/>
            <person name="Wayne K.J."/>
            <person name="Tettelin H."/>
            <person name="Glass J.I."/>
            <person name="Rusch D."/>
            <person name="Podicherti R."/>
            <person name="Tsui H.-C.T."/>
            <person name="Winkler M.E."/>
        </authorList>
    </citation>
    <scope>NUCLEOTIDE SEQUENCE</scope>
</reference>
<dbReference type="EMBL" id="UINC01033717">
    <property type="protein sequence ID" value="SVB23427.1"/>
    <property type="molecule type" value="Genomic_DNA"/>
</dbReference>
<dbReference type="InterPro" id="IPR011989">
    <property type="entry name" value="ARM-like"/>
</dbReference>
<dbReference type="Pfam" id="PF13646">
    <property type="entry name" value="HEAT_2"/>
    <property type="match status" value="1"/>
</dbReference>
<protein>
    <recommendedName>
        <fullName evidence="3">HEAT repeat domain-containing protein</fullName>
    </recommendedName>
</protein>
<gene>
    <name evidence="2" type="ORF">METZ01_LOCUS176281</name>
</gene>
<organism evidence="2">
    <name type="scientific">marine metagenome</name>
    <dbReference type="NCBI Taxonomy" id="408172"/>
    <lineage>
        <taxon>unclassified sequences</taxon>
        <taxon>metagenomes</taxon>
        <taxon>ecological metagenomes</taxon>
    </lineage>
</organism>
<dbReference type="SMART" id="SM00567">
    <property type="entry name" value="EZ_HEAT"/>
    <property type="match status" value="2"/>
</dbReference>
<feature type="region of interest" description="Disordered" evidence="1">
    <location>
        <begin position="178"/>
        <end position="221"/>
    </location>
</feature>
<name>A0A382CDN3_9ZZZZ</name>
<dbReference type="AlphaFoldDB" id="A0A382CDN3"/>
<proteinExistence type="predicted"/>